<accession>A0AAD8XCW2</accession>
<dbReference type="EMBL" id="JAHMHS010000127">
    <property type="protein sequence ID" value="KAK1714955.1"/>
    <property type="molecule type" value="Genomic_DNA"/>
</dbReference>
<proteinExistence type="predicted"/>
<dbReference type="Proteomes" id="UP001244207">
    <property type="component" value="Unassembled WGS sequence"/>
</dbReference>
<evidence type="ECO:0000313" key="2">
    <source>
        <dbReference type="EMBL" id="KAK1714955.1"/>
    </source>
</evidence>
<protein>
    <submittedName>
        <fullName evidence="2">Uncharacterized protein</fullName>
    </submittedName>
</protein>
<comment type="caution">
    <text evidence="2">The sequence shown here is derived from an EMBL/GenBank/DDBJ whole genome shotgun (WGS) entry which is preliminary data.</text>
</comment>
<name>A0AAD8XCW2_GLOAC</name>
<dbReference type="RefSeq" id="XP_060360098.1">
    <property type="nucleotide sequence ID" value="XM_060509240.1"/>
</dbReference>
<gene>
    <name evidence="2" type="ORF">BDZ83DRAFT_636227</name>
</gene>
<feature type="region of interest" description="Disordered" evidence="1">
    <location>
        <begin position="85"/>
        <end position="108"/>
    </location>
</feature>
<reference evidence="2" key="1">
    <citation type="submission" date="2021-12" db="EMBL/GenBank/DDBJ databases">
        <title>Comparative genomics, transcriptomics and evolutionary studies reveal genomic signatures of adaptation to plant cell wall in hemibiotrophic fungi.</title>
        <authorList>
            <consortium name="DOE Joint Genome Institute"/>
            <person name="Baroncelli R."/>
            <person name="Diaz J.F."/>
            <person name="Benocci T."/>
            <person name="Peng M."/>
            <person name="Battaglia E."/>
            <person name="Haridas S."/>
            <person name="Andreopoulos W."/>
            <person name="Labutti K."/>
            <person name="Pangilinan J."/>
            <person name="Floch G.L."/>
            <person name="Makela M.R."/>
            <person name="Henrissat B."/>
            <person name="Grigoriev I.V."/>
            <person name="Crouch J.A."/>
            <person name="De Vries R.P."/>
            <person name="Sukno S.A."/>
            <person name="Thon M.R."/>
        </authorList>
    </citation>
    <scope>NUCLEOTIDE SEQUENCE</scope>
    <source>
        <strain evidence="2">CBS 112980</strain>
    </source>
</reference>
<evidence type="ECO:0000256" key="1">
    <source>
        <dbReference type="SAM" id="MobiDB-lite"/>
    </source>
</evidence>
<organism evidence="2 3">
    <name type="scientific">Glomerella acutata</name>
    <name type="common">Colletotrichum acutatum</name>
    <dbReference type="NCBI Taxonomy" id="27357"/>
    <lineage>
        <taxon>Eukaryota</taxon>
        <taxon>Fungi</taxon>
        <taxon>Dikarya</taxon>
        <taxon>Ascomycota</taxon>
        <taxon>Pezizomycotina</taxon>
        <taxon>Sordariomycetes</taxon>
        <taxon>Hypocreomycetidae</taxon>
        <taxon>Glomerellales</taxon>
        <taxon>Glomerellaceae</taxon>
        <taxon>Colletotrichum</taxon>
        <taxon>Colletotrichum acutatum species complex</taxon>
    </lineage>
</organism>
<evidence type="ECO:0000313" key="3">
    <source>
        <dbReference type="Proteomes" id="UP001244207"/>
    </source>
</evidence>
<dbReference type="AlphaFoldDB" id="A0AAD8XCW2"/>
<sequence length="108" mass="11918">MTRYLLIVSQLWKSPTWNDSSAQMSYSIRPPCASSPLEYPFDSPLATLSCLKILYRPSSVSSPTCRLPASFSSFLLVYASPRRFHVPPSPSEDITSKRGENPSATAST</sequence>
<keyword evidence="3" id="KW-1185">Reference proteome</keyword>
<dbReference type="GeneID" id="85393139"/>